<evidence type="ECO:0000256" key="4">
    <source>
        <dbReference type="ARBA" id="ARBA00023136"/>
    </source>
</evidence>
<dbReference type="Gene3D" id="1.20.1070.10">
    <property type="entry name" value="Rhodopsin 7-helix transmembrane proteins"/>
    <property type="match status" value="1"/>
</dbReference>
<keyword evidence="2 5" id="KW-0812">Transmembrane</keyword>
<dbReference type="GO" id="GO:0016020">
    <property type="term" value="C:membrane"/>
    <property type="evidence" value="ECO:0007669"/>
    <property type="project" value="UniProtKB-SubCell"/>
</dbReference>
<keyword evidence="8" id="KW-1185">Reference proteome</keyword>
<evidence type="ECO:0000313" key="9">
    <source>
        <dbReference type="RefSeq" id="XP_022109065.1"/>
    </source>
</evidence>
<evidence type="ECO:0000256" key="1">
    <source>
        <dbReference type="ARBA" id="ARBA00004370"/>
    </source>
</evidence>
<evidence type="ECO:0000256" key="5">
    <source>
        <dbReference type="RuleBase" id="RU000688"/>
    </source>
</evidence>
<keyword evidence="5" id="KW-0675">Receptor</keyword>
<dbReference type="GeneID" id="110989188"/>
<reference evidence="9" key="1">
    <citation type="submission" date="2025-08" db="UniProtKB">
        <authorList>
            <consortium name="RefSeq"/>
        </authorList>
    </citation>
    <scope>IDENTIFICATION</scope>
</reference>
<dbReference type="RefSeq" id="XP_022109065.1">
    <property type="nucleotide sequence ID" value="XM_022253373.1"/>
</dbReference>
<dbReference type="InterPro" id="IPR017452">
    <property type="entry name" value="GPCR_Rhodpsn_7TM"/>
</dbReference>
<dbReference type="PROSITE" id="PS50262">
    <property type="entry name" value="G_PROTEIN_RECEP_F1_2"/>
    <property type="match status" value="1"/>
</dbReference>
<comment type="similarity">
    <text evidence="5">Belongs to the G-protein coupled receptor 1 family.</text>
</comment>
<dbReference type="GO" id="GO:0004930">
    <property type="term" value="F:G protein-coupled receptor activity"/>
    <property type="evidence" value="ECO:0007669"/>
    <property type="project" value="UniProtKB-KW"/>
</dbReference>
<name>A0A8B7ZWC8_ACAPL</name>
<dbReference type="Pfam" id="PF00001">
    <property type="entry name" value="7tm_1"/>
    <property type="match status" value="1"/>
</dbReference>
<dbReference type="OrthoDB" id="5962705at2759"/>
<proteinExistence type="inferred from homology"/>
<keyword evidence="4 6" id="KW-0472">Membrane</keyword>
<dbReference type="PRINTS" id="PR00237">
    <property type="entry name" value="GPCRRHODOPSN"/>
</dbReference>
<evidence type="ECO:0000256" key="6">
    <source>
        <dbReference type="SAM" id="Phobius"/>
    </source>
</evidence>
<dbReference type="AlphaFoldDB" id="A0A8B7ZWC8"/>
<dbReference type="CDD" id="cd00637">
    <property type="entry name" value="7tm_classA_rhodopsin-like"/>
    <property type="match status" value="1"/>
</dbReference>
<evidence type="ECO:0000256" key="2">
    <source>
        <dbReference type="ARBA" id="ARBA00022692"/>
    </source>
</evidence>
<dbReference type="KEGG" id="aplc:110989188"/>
<dbReference type="Proteomes" id="UP000694845">
    <property type="component" value="Unplaced"/>
</dbReference>
<keyword evidence="5" id="KW-0807">Transducer</keyword>
<keyword evidence="5" id="KW-0297">G-protein coupled receptor</keyword>
<dbReference type="PANTHER" id="PTHR45698">
    <property type="entry name" value="TRACE AMINE-ASSOCIATED RECEPTOR 19N-RELATED"/>
    <property type="match status" value="1"/>
</dbReference>
<feature type="transmembrane region" description="Helical" evidence="6">
    <location>
        <begin position="125"/>
        <end position="148"/>
    </location>
</feature>
<keyword evidence="3 6" id="KW-1133">Transmembrane helix</keyword>
<evidence type="ECO:0000259" key="7">
    <source>
        <dbReference type="PROSITE" id="PS50262"/>
    </source>
</evidence>
<accession>A0A8B7ZWC8</accession>
<sequence length="320" mass="36147">MEDILVLRIYKTSIGIFGMLGNGLVCVVICKVSAIQTRTNAFIFHQAVVDFLGSTVILLTSEVPLPSLRPDDLLSRFLCLFWLSNFLLFCLFVVSTFNLLSLTLERYFAIVHPFKYQVAFASHARLKIGAVFVACWLIGLVIKIYNLIIFEVEDGRCISKVVSRSQAVGILTVVLVYFLPAGVMFFAHIRIGLELKRAASRLGPQPAAVATAPSPSSGEALTSESDMRESLLRARRNTFKTLLVVFITFMVCWTPNQLIFFMFNLGWKTQPNKWYYLLSVAMVATNCCVNPIIYAFKYHQFRNGLREMFCGQRFRTDGIV</sequence>
<organism evidence="8 9">
    <name type="scientific">Acanthaster planci</name>
    <name type="common">Crown-of-thorns starfish</name>
    <dbReference type="NCBI Taxonomy" id="133434"/>
    <lineage>
        <taxon>Eukaryota</taxon>
        <taxon>Metazoa</taxon>
        <taxon>Echinodermata</taxon>
        <taxon>Eleutherozoa</taxon>
        <taxon>Asterozoa</taxon>
        <taxon>Asteroidea</taxon>
        <taxon>Valvatacea</taxon>
        <taxon>Valvatida</taxon>
        <taxon>Acanthasteridae</taxon>
        <taxon>Acanthaster</taxon>
    </lineage>
</organism>
<evidence type="ECO:0000313" key="8">
    <source>
        <dbReference type="Proteomes" id="UP000694845"/>
    </source>
</evidence>
<feature type="transmembrane region" description="Helical" evidence="6">
    <location>
        <begin position="80"/>
        <end position="104"/>
    </location>
</feature>
<gene>
    <name evidence="9" type="primary">LOC110989188</name>
</gene>
<dbReference type="SMART" id="SM01381">
    <property type="entry name" value="7TM_GPCR_Srsx"/>
    <property type="match status" value="1"/>
</dbReference>
<feature type="transmembrane region" description="Helical" evidence="6">
    <location>
        <begin position="12"/>
        <end position="30"/>
    </location>
</feature>
<feature type="domain" description="G-protein coupled receptors family 1 profile" evidence="7">
    <location>
        <begin position="21"/>
        <end position="294"/>
    </location>
</feature>
<evidence type="ECO:0000256" key="3">
    <source>
        <dbReference type="ARBA" id="ARBA00022989"/>
    </source>
</evidence>
<protein>
    <submittedName>
        <fullName evidence="9">RYamide receptor-like</fullName>
    </submittedName>
</protein>
<feature type="transmembrane region" description="Helical" evidence="6">
    <location>
        <begin position="168"/>
        <end position="187"/>
    </location>
</feature>
<feature type="transmembrane region" description="Helical" evidence="6">
    <location>
        <begin position="242"/>
        <end position="263"/>
    </location>
</feature>
<feature type="transmembrane region" description="Helical" evidence="6">
    <location>
        <begin position="275"/>
        <end position="296"/>
    </location>
</feature>
<comment type="subcellular location">
    <subcellularLocation>
        <location evidence="1">Membrane</location>
    </subcellularLocation>
</comment>
<dbReference type="PROSITE" id="PS00237">
    <property type="entry name" value="G_PROTEIN_RECEP_F1_1"/>
    <property type="match status" value="1"/>
</dbReference>
<dbReference type="InterPro" id="IPR000276">
    <property type="entry name" value="GPCR_Rhodpsn"/>
</dbReference>
<dbReference type="OMA" id="NRFICAF"/>
<dbReference type="SUPFAM" id="SSF81321">
    <property type="entry name" value="Family A G protein-coupled receptor-like"/>
    <property type="match status" value="1"/>
</dbReference>
<dbReference type="PANTHER" id="PTHR45698:SF1">
    <property type="entry name" value="TRACE AMINE-ASSOCIATED RECEPTOR 13C-LIKE"/>
    <property type="match status" value="1"/>
</dbReference>